<dbReference type="InterPro" id="IPR000092">
    <property type="entry name" value="Polyprenyl_synt"/>
</dbReference>
<dbReference type="InterPro" id="IPR033749">
    <property type="entry name" value="Polyprenyl_synt_CS"/>
</dbReference>
<dbReference type="PROSITE" id="PS00444">
    <property type="entry name" value="POLYPRENYL_SYNTHASE_2"/>
    <property type="match status" value="1"/>
</dbReference>
<sequence>MSVSSARTGALNPVALLDAENLRADVDAAVTAHLGRLAAEVSAISPKAEVLVEEAAGLLMGGKRLRAAFCYWSFRAHGGAADPTDPARIAAVRVGAALELFQAAALLHDDVMDNSDMRRGRPTAHRAFAAKHAVAGWSGEAVRFGDAAAILLGDLVLLAAQRELSAALAPLPADVVEATRARFDVMQSEVVVGQYLDVLVQAEPWGGDPASDEERARKVLRAKTASYSVAAPLALGALLAGRGTRAAAGIEAAGLPLGEAFQLRDDVLGVFGDPAVTGKPAGDDLREGKHTVVVARTLALLPHADGPEAATLTAALGDPDLSEEDVARVREVIVGSGALDAVEQLIADLSVRAHALLDLADLTEPGRGVLTDLAHAAVDRAA</sequence>
<evidence type="ECO:0000256" key="5">
    <source>
        <dbReference type="ARBA" id="ARBA00022842"/>
    </source>
</evidence>
<evidence type="ECO:0000256" key="4">
    <source>
        <dbReference type="ARBA" id="ARBA00022723"/>
    </source>
</evidence>
<evidence type="ECO:0000256" key="6">
    <source>
        <dbReference type="RuleBase" id="RU004466"/>
    </source>
</evidence>
<keyword evidence="5" id="KW-0460">Magnesium</keyword>
<dbReference type="SFLD" id="SFLDS00005">
    <property type="entry name" value="Isoprenoid_Synthase_Type_I"/>
    <property type="match status" value="1"/>
</dbReference>
<dbReference type="Gene3D" id="1.10.600.10">
    <property type="entry name" value="Farnesyl Diphosphate Synthase"/>
    <property type="match status" value="1"/>
</dbReference>
<dbReference type="Pfam" id="PF00348">
    <property type="entry name" value="polyprenyl_synt"/>
    <property type="match status" value="1"/>
</dbReference>
<gene>
    <name evidence="7" type="ORF">GCM10023198_26110</name>
</gene>
<protein>
    <submittedName>
        <fullName evidence="7">Polyprenyl synthetase family protein</fullName>
    </submittedName>
</protein>
<evidence type="ECO:0000256" key="1">
    <source>
        <dbReference type="ARBA" id="ARBA00001946"/>
    </source>
</evidence>
<dbReference type="EMBL" id="BAABHM010000011">
    <property type="protein sequence ID" value="GAA4703512.1"/>
    <property type="molecule type" value="Genomic_DNA"/>
</dbReference>
<evidence type="ECO:0000313" key="8">
    <source>
        <dbReference type="Proteomes" id="UP001500843"/>
    </source>
</evidence>
<comment type="similarity">
    <text evidence="2 6">Belongs to the FPP/GGPP synthase family.</text>
</comment>
<dbReference type="CDD" id="cd00685">
    <property type="entry name" value="Trans_IPPS_HT"/>
    <property type="match status" value="1"/>
</dbReference>
<keyword evidence="8" id="KW-1185">Reference proteome</keyword>
<organism evidence="7 8">
    <name type="scientific">Promicromonospora umidemergens</name>
    <dbReference type="NCBI Taxonomy" id="629679"/>
    <lineage>
        <taxon>Bacteria</taxon>
        <taxon>Bacillati</taxon>
        <taxon>Actinomycetota</taxon>
        <taxon>Actinomycetes</taxon>
        <taxon>Micrococcales</taxon>
        <taxon>Promicromonosporaceae</taxon>
        <taxon>Promicromonospora</taxon>
    </lineage>
</organism>
<dbReference type="PROSITE" id="PS00723">
    <property type="entry name" value="POLYPRENYL_SYNTHASE_1"/>
    <property type="match status" value="1"/>
</dbReference>
<dbReference type="RefSeq" id="WP_253867679.1">
    <property type="nucleotide sequence ID" value="NZ_BAABHM010000011.1"/>
</dbReference>
<keyword evidence="4" id="KW-0479">Metal-binding</keyword>
<comment type="cofactor">
    <cofactor evidence="1">
        <name>Mg(2+)</name>
        <dbReference type="ChEBI" id="CHEBI:18420"/>
    </cofactor>
</comment>
<accession>A0ABP8XD84</accession>
<reference evidence="8" key="1">
    <citation type="journal article" date="2019" name="Int. J. Syst. Evol. Microbiol.">
        <title>The Global Catalogue of Microorganisms (GCM) 10K type strain sequencing project: providing services to taxonomists for standard genome sequencing and annotation.</title>
        <authorList>
            <consortium name="The Broad Institute Genomics Platform"/>
            <consortium name="The Broad Institute Genome Sequencing Center for Infectious Disease"/>
            <person name="Wu L."/>
            <person name="Ma J."/>
        </authorList>
    </citation>
    <scope>NUCLEOTIDE SEQUENCE [LARGE SCALE GENOMIC DNA]</scope>
    <source>
        <strain evidence="8">JCM 17975</strain>
    </source>
</reference>
<comment type="caution">
    <text evidence="7">The sequence shown here is derived from an EMBL/GenBank/DDBJ whole genome shotgun (WGS) entry which is preliminary data.</text>
</comment>
<dbReference type="SUPFAM" id="SSF48576">
    <property type="entry name" value="Terpenoid synthases"/>
    <property type="match status" value="1"/>
</dbReference>
<evidence type="ECO:0000256" key="2">
    <source>
        <dbReference type="ARBA" id="ARBA00006706"/>
    </source>
</evidence>
<dbReference type="Proteomes" id="UP001500843">
    <property type="component" value="Unassembled WGS sequence"/>
</dbReference>
<dbReference type="PANTHER" id="PTHR12001:SF85">
    <property type="entry name" value="SHORT CHAIN ISOPRENYL DIPHOSPHATE SYNTHASE"/>
    <property type="match status" value="1"/>
</dbReference>
<dbReference type="InterPro" id="IPR008949">
    <property type="entry name" value="Isoprenoid_synthase_dom_sf"/>
</dbReference>
<evidence type="ECO:0000313" key="7">
    <source>
        <dbReference type="EMBL" id="GAA4703512.1"/>
    </source>
</evidence>
<proteinExistence type="inferred from homology"/>
<evidence type="ECO:0000256" key="3">
    <source>
        <dbReference type="ARBA" id="ARBA00022679"/>
    </source>
</evidence>
<keyword evidence="3 6" id="KW-0808">Transferase</keyword>
<dbReference type="SFLD" id="SFLDG01017">
    <property type="entry name" value="Polyprenyl_Transferase_Like"/>
    <property type="match status" value="1"/>
</dbReference>
<name>A0ABP8XD84_9MICO</name>
<dbReference type="PANTHER" id="PTHR12001">
    <property type="entry name" value="GERANYLGERANYL PYROPHOSPHATE SYNTHASE"/>
    <property type="match status" value="1"/>
</dbReference>